<dbReference type="HAMAP" id="MF_04130">
    <property type="entry name" value="Rota_VP7"/>
    <property type="match status" value="1"/>
</dbReference>
<evidence type="ECO:0000256" key="10">
    <source>
        <dbReference type="ARBA" id="ARBA00023180"/>
    </source>
</evidence>
<gene>
    <name evidence="14" type="primary">VP7</name>
</gene>
<name>A0A1B4ZDA6_9REOV</name>
<organism evidence="14">
    <name type="scientific">Bovine group B rotavirus</name>
    <dbReference type="NCBI Taxonomy" id="35334"/>
    <lineage>
        <taxon>Viruses</taxon>
        <taxon>Riboviria</taxon>
        <taxon>Orthornavirae</taxon>
        <taxon>Duplornaviricota</taxon>
        <taxon>Resentoviricetes</taxon>
        <taxon>Reovirales</taxon>
        <taxon>Sedoreoviridae</taxon>
        <taxon>Rotavirus</taxon>
        <taxon>Rotavirus betagastroenteritidis</taxon>
        <taxon>Rotavirus B</taxon>
    </lineage>
</organism>
<evidence type="ECO:0000256" key="11">
    <source>
        <dbReference type="ARBA" id="ARBA00023184"/>
    </source>
</evidence>
<keyword evidence="5" id="KW-0732">Signal</keyword>
<evidence type="ECO:0000256" key="12">
    <source>
        <dbReference type="HAMAP-Rule" id="MF_04130"/>
    </source>
</evidence>
<evidence type="ECO:0000256" key="8">
    <source>
        <dbReference type="ARBA" id="ARBA00022844"/>
    </source>
</evidence>
<keyword evidence="11 12" id="KW-1038">Host endoplasmic reticulum</keyword>
<protein>
    <recommendedName>
        <fullName evidence="12">Outer capsid glycoprotein VP7</fullName>
    </recommendedName>
</protein>
<evidence type="ECO:0000256" key="2">
    <source>
        <dbReference type="ARBA" id="ARBA00022581"/>
    </source>
</evidence>
<accession>A0A1B4ZDA6</accession>
<dbReference type="EMBL" id="LC005530">
    <property type="protein sequence ID" value="BAV57421.1"/>
    <property type="molecule type" value="Genomic_RNA"/>
</dbReference>
<keyword evidence="4 12" id="KW-0479">Metal-binding</keyword>
<evidence type="ECO:0000256" key="4">
    <source>
        <dbReference type="ARBA" id="ARBA00022723"/>
    </source>
</evidence>
<evidence type="ECO:0000256" key="1">
    <source>
        <dbReference type="ARBA" id="ARBA00022561"/>
    </source>
</evidence>
<evidence type="ECO:0000313" key="15">
    <source>
        <dbReference type="EMBL" id="BAV57420.1"/>
    </source>
</evidence>
<keyword evidence="1 12" id="KW-0167">Capsid protein</keyword>
<proteinExistence type="inferred from homology"/>
<evidence type="ECO:0000256" key="6">
    <source>
        <dbReference type="ARBA" id="ARBA00022770"/>
    </source>
</evidence>
<dbReference type="GO" id="GO:0039624">
    <property type="term" value="C:viral outer capsid"/>
    <property type="evidence" value="ECO:0007669"/>
    <property type="project" value="UniProtKB-UniRule"/>
</dbReference>
<evidence type="ECO:0000256" key="7">
    <source>
        <dbReference type="ARBA" id="ARBA00022837"/>
    </source>
</evidence>
<evidence type="ECO:0000313" key="17">
    <source>
        <dbReference type="EMBL" id="BAV57422.1"/>
    </source>
</evidence>
<comment type="similarity">
    <text evidence="12">Belongs to the rotavirus VP7 family.</text>
</comment>
<dbReference type="GO" id="GO:0044166">
    <property type="term" value="C:host cell endoplasmic reticulum lumen"/>
    <property type="evidence" value="ECO:0007669"/>
    <property type="project" value="UniProtKB-SubCell"/>
</dbReference>
<keyword evidence="10 12" id="KW-0325">Glycoprotein</keyword>
<comment type="function">
    <text evidence="12">Calcium-binding protein that interacts with rotavirus cell receptors once the initial attachment by VP4 has been achieved. Rotavirus attachment and entry into the host cell probably involves multiple sequential contacts between the outer capsid proteins VP4 and VP7, and the cell receptors. Following entry into the host cell, low intracellular or intravesicular Ca(2+) concentration probably causes the calcium-stabilized VP7 trimers to dissociate from the virion. This step is probably necessary for the membrane-disrupting entry step and the release of VP4, which is locked onto the virion by VP7.</text>
</comment>
<dbReference type="EMBL" id="LC005531">
    <property type="protein sequence ID" value="BAV57422.1"/>
    <property type="molecule type" value="Genomic_RNA"/>
</dbReference>
<dbReference type="GO" id="GO:0039621">
    <property type="term" value="C:T=13 icosahedral viral capsid"/>
    <property type="evidence" value="ECO:0007669"/>
    <property type="project" value="UniProtKB-UniRule"/>
</dbReference>
<dbReference type="Pfam" id="PF05868">
    <property type="entry name" value="Rotavirus_VP7"/>
    <property type="match status" value="1"/>
</dbReference>
<dbReference type="GO" id="GO:0016020">
    <property type="term" value="C:membrane"/>
    <property type="evidence" value="ECO:0007669"/>
    <property type="project" value="InterPro"/>
</dbReference>
<dbReference type="InterPro" id="IPR001963">
    <property type="entry name" value="VP7"/>
</dbReference>
<keyword evidence="2 12" id="KW-0945">Host-virus interaction</keyword>
<keyword evidence="7 12" id="KW-0106">Calcium</keyword>
<dbReference type="InterPro" id="IPR008818">
    <property type="entry name" value="Rotavirus_VP7"/>
</dbReference>
<evidence type="ECO:0000313" key="13">
    <source>
        <dbReference type="EMBL" id="BAV57418.1"/>
    </source>
</evidence>
<sequence length="247" mass="28906">MALPLLLVFAACAKAQLVITPISNPEICVLHASDWNVNSFGDNFTNIFETYNSVTLSFYQYDSINYDVIDIISKRDYSLCHILAIDVIKPEMDFITFLQSNNECSKYAGQKIHYQKLSTNEEWFVYSKNLKFCPLSDSLIGLYCDTQINGTYFPLSENEKYDVTDLPEFTEMGYVFYSNDDFYICKRINEDKWVNYHLFYREYSASGTVSRAISWDNVWTGFKTFAQVVYKILDIFFNNRRNFEPRA</sequence>
<evidence type="ECO:0000313" key="14">
    <source>
        <dbReference type="EMBL" id="BAV57419.1"/>
    </source>
</evidence>
<evidence type="ECO:0000256" key="5">
    <source>
        <dbReference type="ARBA" id="ARBA00022729"/>
    </source>
</evidence>
<evidence type="ECO:0000313" key="16">
    <source>
        <dbReference type="EMBL" id="BAV57421.1"/>
    </source>
</evidence>
<keyword evidence="8 12" id="KW-0946">Virion</keyword>
<dbReference type="EMBL" id="LC005527">
    <property type="protein sequence ID" value="BAV57418.1"/>
    <property type="molecule type" value="Genomic_RNA"/>
</dbReference>
<reference evidence="14" key="1">
    <citation type="journal article" date="2016" name="Can. J. Vet. Res.">
        <title>Reinfection of adult cattle with rotavirus B during repeated outbreaks of epidemic diarrhea.</title>
        <authorList>
            <person name="Hayashi M."/>
            <person name="Murakami T."/>
            <person name="Kuroda Y."/>
            <person name="Takai H."/>
            <person name="Ide H."/>
            <person name="Awang A."/>
            <person name="Suzuki T."/>
            <person name="Miyazaki A."/>
            <person name="Nagai M."/>
            <person name="Tsunemitsu H."/>
        </authorList>
    </citation>
    <scope>NUCLEOTIDE SEQUENCE</scope>
    <source>
        <strain evidence="13">D-2005</strain>
        <strain evidence="14">E-2005</strain>
        <strain evidence="15">G-2005</strain>
        <strain evidence="16">K-2005</strain>
        <strain evidence="17">L-2005</strain>
    </source>
</reference>
<comment type="subunit">
    <text evidence="12">Homotrimer; disulfide-linked. 2 Ca(2+) ions bound at each subunit interface in the trimer hold the trimer together. Interacts with the intermediate capsid protein VP6. Interacts with the outer capsid protein VP5*.</text>
</comment>
<keyword evidence="3 12" id="KW-1146">T=13 icosahedral capsid protein</keyword>
<keyword evidence="6 12" id="KW-1152">Outer capsid protein</keyword>
<dbReference type="EMBL" id="LC005529">
    <property type="protein sequence ID" value="BAV57420.1"/>
    <property type="molecule type" value="Genomic_RNA"/>
</dbReference>
<dbReference type="GO" id="GO:0046872">
    <property type="term" value="F:metal ion binding"/>
    <property type="evidence" value="ECO:0007669"/>
    <property type="project" value="UniProtKB-KW"/>
</dbReference>
<comment type="subcellular location">
    <subcellularLocation>
        <location evidence="12">Virion</location>
    </subcellularLocation>
    <subcellularLocation>
        <location evidence="12">Host endoplasmic reticulum lumen</location>
    </subcellularLocation>
    <text evidence="12">The outer layer contains 780 copies of VP7, grouped as 260 trimers. Immature double-layered particles assembled in the cytoplasm bud across the membrane of the endoplasmic reticulum, acquiring during this process a transient lipid membrane that is modified with the ER resident viral glycoproteins NSP4 and VP7; these enveloped particles also contain VP4. As the particles move towards the interior of the ER cisternae, the transient lipid membrane and the non-structural protein NSP4 are lost, while the virus surface proteins VP4 and VP7 rearrange to form the outermost virus protein layer, yielding mature infectious triple-layered particles.</text>
</comment>
<evidence type="ECO:0000256" key="9">
    <source>
        <dbReference type="ARBA" id="ARBA00023157"/>
    </source>
</evidence>
<evidence type="ECO:0000256" key="3">
    <source>
        <dbReference type="ARBA" id="ARBA00022708"/>
    </source>
</evidence>
<keyword evidence="9 12" id="KW-1015">Disulfide bond</keyword>
<dbReference type="EMBL" id="LC005528">
    <property type="protein sequence ID" value="BAV57419.1"/>
    <property type="molecule type" value="Genomic_RNA"/>
</dbReference>